<dbReference type="Gene3D" id="3.40.50.1820">
    <property type="entry name" value="alpha/beta hydrolase"/>
    <property type="match status" value="1"/>
</dbReference>
<proteinExistence type="predicted"/>
<dbReference type="InterPro" id="IPR050955">
    <property type="entry name" value="Plant_Biomass_Hydrol_Est"/>
</dbReference>
<dbReference type="NCBIfam" id="TIGR01840">
    <property type="entry name" value="esterase_phb"/>
    <property type="match status" value="1"/>
</dbReference>
<keyword evidence="2 3" id="KW-0378">Hydrolase</keyword>
<gene>
    <name evidence="3" type="ORF">ACFSJC_14485</name>
</gene>
<dbReference type="Proteomes" id="UP001597337">
    <property type="component" value="Unassembled WGS sequence"/>
</dbReference>
<dbReference type="InterPro" id="IPR029058">
    <property type="entry name" value="AB_hydrolase_fold"/>
</dbReference>
<dbReference type="PANTHER" id="PTHR43037:SF1">
    <property type="entry name" value="BLL1128 PROTEIN"/>
    <property type="match status" value="1"/>
</dbReference>
<evidence type="ECO:0000256" key="1">
    <source>
        <dbReference type="ARBA" id="ARBA00022729"/>
    </source>
</evidence>
<evidence type="ECO:0000313" key="3">
    <source>
        <dbReference type="EMBL" id="MFD2113055.1"/>
    </source>
</evidence>
<sequence length="354" mass="37140">MKDSWKAAMQEATRLTRAGQVAEAAALIGRALSKGPSAPEPGAASGSVIDGEFEVVRDAHAPASVESPGWSSGTFANASGARDYRFFVPPPGPRADAPRPLLLMLHGCTQDPDDFVASTRMQALAMEQGVYLLCPAQSVAANANRCWGWYEETNQSVDQGEPGIIAGLVRQILSSHPVDRRRVYVAGFSAGGAMAATLAALYPELFAAAGVHSGLVYGAARDLMSALVVMHQGAPAANASLGLGRAPVPMILFQGDADATVHPNNAARLIAQAGFVVGGPDERPAEQGRVPDGYAYSRWVYADPAGRRCAEFWSIHGAGHGWSGGSALHAFTEPQGPDASREILRFFLEHPKGG</sequence>
<dbReference type="Pfam" id="PF10503">
    <property type="entry name" value="Esterase_PHB"/>
    <property type="match status" value="1"/>
</dbReference>
<dbReference type="SUPFAM" id="SSF53474">
    <property type="entry name" value="alpha/beta-Hydrolases"/>
    <property type="match status" value="2"/>
</dbReference>
<reference evidence="4" key="1">
    <citation type="journal article" date="2019" name="Int. J. Syst. Evol. Microbiol.">
        <title>The Global Catalogue of Microorganisms (GCM) 10K type strain sequencing project: providing services to taxonomists for standard genome sequencing and annotation.</title>
        <authorList>
            <consortium name="The Broad Institute Genomics Platform"/>
            <consortium name="The Broad Institute Genome Sequencing Center for Infectious Disease"/>
            <person name="Wu L."/>
            <person name="Ma J."/>
        </authorList>
    </citation>
    <scope>NUCLEOTIDE SEQUENCE [LARGE SCALE GENOMIC DNA]</scope>
    <source>
        <strain evidence="4">KACC 12597</strain>
    </source>
</reference>
<dbReference type="RefSeq" id="WP_386027722.1">
    <property type="nucleotide sequence ID" value="NZ_JBHUHX010000040.1"/>
</dbReference>
<dbReference type="PANTHER" id="PTHR43037">
    <property type="entry name" value="UNNAMED PRODUCT-RELATED"/>
    <property type="match status" value="1"/>
</dbReference>
<dbReference type="InterPro" id="IPR010126">
    <property type="entry name" value="Esterase_phb"/>
</dbReference>
<accession>A0ABW4YAC8</accession>
<protein>
    <submittedName>
        <fullName evidence="3">Alpha/beta hydrolase family esterase</fullName>
    </submittedName>
</protein>
<dbReference type="GO" id="GO:0016787">
    <property type="term" value="F:hydrolase activity"/>
    <property type="evidence" value="ECO:0007669"/>
    <property type="project" value="UniProtKB-KW"/>
</dbReference>
<name>A0ABW4YAC8_9GAMM</name>
<organism evidence="3 4">
    <name type="scientific">Thiorhodococcus fuscus</name>
    <dbReference type="NCBI Taxonomy" id="527200"/>
    <lineage>
        <taxon>Bacteria</taxon>
        <taxon>Pseudomonadati</taxon>
        <taxon>Pseudomonadota</taxon>
        <taxon>Gammaproteobacteria</taxon>
        <taxon>Chromatiales</taxon>
        <taxon>Chromatiaceae</taxon>
        <taxon>Thiorhodococcus</taxon>
    </lineage>
</organism>
<keyword evidence="1" id="KW-0732">Signal</keyword>
<evidence type="ECO:0000313" key="4">
    <source>
        <dbReference type="Proteomes" id="UP001597337"/>
    </source>
</evidence>
<evidence type="ECO:0000256" key="2">
    <source>
        <dbReference type="ARBA" id="ARBA00022801"/>
    </source>
</evidence>
<comment type="caution">
    <text evidence="3">The sequence shown here is derived from an EMBL/GenBank/DDBJ whole genome shotgun (WGS) entry which is preliminary data.</text>
</comment>
<keyword evidence="4" id="KW-1185">Reference proteome</keyword>
<dbReference type="EMBL" id="JBHUHX010000040">
    <property type="protein sequence ID" value="MFD2113055.1"/>
    <property type="molecule type" value="Genomic_DNA"/>
</dbReference>